<feature type="compositionally biased region" description="Gly residues" evidence="1">
    <location>
        <begin position="35"/>
        <end position="46"/>
    </location>
</feature>
<sequence length="244" mass="22602">MRGPHRAVPSSVVALIANTTRAGAARFGGASPSPGLGGGVEAGRGGAVTTAADDDTTHGEGGAVRIDVASMSDDALRGPPPASEVARTVRCGGFSTRMEAVRAGTDGAALVGSSPAIATWVGGHVGGPGEGAGGVPAGAGPGDGGPGPGPGNGGGPGPGDGGGDGDGGDGGEGDGGGDGDGGDGGGGNGDGGGGNGGGQEAAFFPRPLPLVQCVLCRHPAAIYTGCCSQVFCFECGCGCLQPAR</sequence>
<feature type="compositionally biased region" description="Gly residues" evidence="1">
    <location>
        <begin position="182"/>
        <end position="199"/>
    </location>
</feature>
<evidence type="ECO:0000313" key="2">
    <source>
        <dbReference type="EMBL" id="TKW26052.1"/>
    </source>
</evidence>
<feature type="compositionally biased region" description="Gly residues" evidence="1">
    <location>
        <begin position="123"/>
        <end position="165"/>
    </location>
</feature>
<dbReference type="AlphaFoldDB" id="A0A4U6VBN9"/>
<dbReference type="EMBL" id="CM016554">
    <property type="protein sequence ID" value="TKW26052.1"/>
    <property type="molecule type" value="Genomic_DNA"/>
</dbReference>
<name>A0A4U6VBN9_SETVI</name>
<evidence type="ECO:0000256" key="1">
    <source>
        <dbReference type="SAM" id="MobiDB-lite"/>
    </source>
</evidence>
<keyword evidence="3" id="KW-1185">Reference proteome</keyword>
<protein>
    <submittedName>
        <fullName evidence="2">Uncharacterized protein</fullName>
    </submittedName>
</protein>
<dbReference type="Proteomes" id="UP000298652">
    <property type="component" value="Chromosome 3"/>
</dbReference>
<organism evidence="2 3">
    <name type="scientific">Setaria viridis</name>
    <name type="common">Green bristlegrass</name>
    <name type="synonym">Setaria italica subsp. viridis</name>
    <dbReference type="NCBI Taxonomy" id="4556"/>
    <lineage>
        <taxon>Eukaryota</taxon>
        <taxon>Viridiplantae</taxon>
        <taxon>Streptophyta</taxon>
        <taxon>Embryophyta</taxon>
        <taxon>Tracheophyta</taxon>
        <taxon>Spermatophyta</taxon>
        <taxon>Magnoliopsida</taxon>
        <taxon>Liliopsida</taxon>
        <taxon>Poales</taxon>
        <taxon>Poaceae</taxon>
        <taxon>PACMAD clade</taxon>
        <taxon>Panicoideae</taxon>
        <taxon>Panicodae</taxon>
        <taxon>Paniceae</taxon>
        <taxon>Cenchrinae</taxon>
        <taxon>Setaria</taxon>
    </lineage>
</organism>
<gene>
    <name evidence="2" type="ORF">SEVIR_3G160900v2</name>
</gene>
<feature type="region of interest" description="Disordered" evidence="1">
    <location>
        <begin position="26"/>
        <end position="60"/>
    </location>
</feature>
<accession>A0A4U6VBN9</accession>
<proteinExistence type="predicted"/>
<feature type="compositionally biased region" description="Acidic residues" evidence="1">
    <location>
        <begin position="166"/>
        <end position="181"/>
    </location>
</feature>
<evidence type="ECO:0000313" key="3">
    <source>
        <dbReference type="Proteomes" id="UP000298652"/>
    </source>
</evidence>
<feature type="region of interest" description="Disordered" evidence="1">
    <location>
        <begin position="122"/>
        <end position="200"/>
    </location>
</feature>
<reference evidence="2" key="1">
    <citation type="submission" date="2019-03" db="EMBL/GenBank/DDBJ databases">
        <title>WGS assembly of Setaria viridis.</title>
        <authorList>
            <person name="Huang P."/>
            <person name="Jenkins J."/>
            <person name="Grimwood J."/>
            <person name="Barry K."/>
            <person name="Healey A."/>
            <person name="Mamidi S."/>
            <person name="Sreedasyam A."/>
            <person name="Shu S."/>
            <person name="Feldman M."/>
            <person name="Wu J."/>
            <person name="Yu Y."/>
            <person name="Chen C."/>
            <person name="Johnson J."/>
            <person name="Rokhsar D."/>
            <person name="Baxter I."/>
            <person name="Schmutz J."/>
            <person name="Brutnell T."/>
            <person name="Kellogg E."/>
        </authorList>
    </citation>
    <scope>NUCLEOTIDE SEQUENCE [LARGE SCALE GENOMIC DNA]</scope>
</reference>
<dbReference type="Gramene" id="TKW26052">
    <property type="protein sequence ID" value="TKW26052"/>
    <property type="gene ID" value="SEVIR_3G160900v2"/>
</dbReference>